<dbReference type="PANTHER" id="PTHR21366:SF14">
    <property type="entry name" value="GLYOXALASE DOMAIN-CONTAINING PROTEIN 5"/>
    <property type="match status" value="1"/>
</dbReference>
<dbReference type="RefSeq" id="WP_193193120.1">
    <property type="nucleotide sequence ID" value="NZ_JACZFR010000039.1"/>
</dbReference>
<keyword evidence="3" id="KW-1185">Reference proteome</keyword>
<evidence type="ECO:0000313" key="2">
    <source>
        <dbReference type="EMBL" id="MFC6634322.1"/>
    </source>
</evidence>
<dbReference type="Proteomes" id="UP001596425">
    <property type="component" value="Unassembled WGS sequence"/>
</dbReference>
<dbReference type="SUPFAM" id="SSF54593">
    <property type="entry name" value="Glyoxalase/Bleomycin resistance protein/Dihydroxybiphenyl dioxygenase"/>
    <property type="match status" value="1"/>
</dbReference>
<proteinExistence type="predicted"/>
<dbReference type="Gene3D" id="3.10.180.10">
    <property type="entry name" value="2,3-Dihydroxybiphenyl 1,2-Dioxygenase, domain 1"/>
    <property type="match status" value="2"/>
</dbReference>
<reference evidence="3" key="1">
    <citation type="journal article" date="2019" name="Int. J. Syst. Evol. Microbiol.">
        <title>The Global Catalogue of Microorganisms (GCM) 10K type strain sequencing project: providing services to taxonomists for standard genome sequencing and annotation.</title>
        <authorList>
            <consortium name="The Broad Institute Genomics Platform"/>
            <consortium name="The Broad Institute Genome Sequencing Center for Infectious Disease"/>
            <person name="Wu L."/>
            <person name="Ma J."/>
        </authorList>
    </citation>
    <scope>NUCLEOTIDE SEQUENCE [LARGE SCALE GENOMIC DNA]</scope>
    <source>
        <strain evidence="3">CGMCC 1.13718</strain>
    </source>
</reference>
<dbReference type="InterPro" id="IPR004360">
    <property type="entry name" value="Glyas_Fos-R_dOase_dom"/>
</dbReference>
<dbReference type="InterPro" id="IPR050383">
    <property type="entry name" value="GlyoxalaseI/FosfomycinResist"/>
</dbReference>
<dbReference type="InterPro" id="IPR037523">
    <property type="entry name" value="VOC_core"/>
</dbReference>
<dbReference type="CDD" id="cd07252">
    <property type="entry name" value="BphC1-RGP6_N_like"/>
    <property type="match status" value="1"/>
</dbReference>
<evidence type="ECO:0000313" key="3">
    <source>
        <dbReference type="Proteomes" id="UP001596425"/>
    </source>
</evidence>
<dbReference type="PROSITE" id="PS51819">
    <property type="entry name" value="VOC"/>
    <property type="match status" value="2"/>
</dbReference>
<comment type="caution">
    <text evidence="2">The sequence shown here is derived from an EMBL/GenBank/DDBJ whole genome shotgun (WGS) entry which is preliminary data.</text>
</comment>
<feature type="domain" description="VOC" evidence="1">
    <location>
        <begin position="5"/>
        <end position="124"/>
    </location>
</feature>
<protein>
    <submittedName>
        <fullName evidence="2">VOC family protein</fullName>
    </submittedName>
</protein>
<gene>
    <name evidence="2" type="ORF">ACFQBM_13560</name>
</gene>
<accession>A0ABW1YQG2</accession>
<dbReference type="InterPro" id="IPR029068">
    <property type="entry name" value="Glyas_Bleomycin-R_OHBP_Dase"/>
</dbReference>
<feature type="domain" description="VOC" evidence="1">
    <location>
        <begin position="147"/>
        <end position="272"/>
    </location>
</feature>
<dbReference type="EMBL" id="JBHSVR010000001">
    <property type="protein sequence ID" value="MFC6634322.1"/>
    <property type="molecule type" value="Genomic_DNA"/>
</dbReference>
<dbReference type="Pfam" id="PF00903">
    <property type="entry name" value="Glyoxalase"/>
    <property type="match status" value="1"/>
</dbReference>
<dbReference type="Pfam" id="PF22632">
    <property type="entry name" value="BphC_D1"/>
    <property type="match status" value="1"/>
</dbReference>
<sequence length="303" mass="33837">MKIHSLGYIGVNSTDPSRWSEYGTNVLGMMDNSAGLNGEGDNSVFLKMDERPYRILVEQSEQDGYAFSGWEVAGPGAFAQAVATLQQANVPFERASAELAARRRVQELLSFSDPDGNRHELYWGPVSDFAQFASPVGIKNFVTGDQGFGHTVLPAPNFDETLAFYRDVMGFQLSDLMKIRFTPDPNEPEKRLYFMHCNKRHHSLAILEAPNPTGCVHIMVEVDTVDEVVRGLDRMKTAGVKLTGTMGRHANDHMVSFYMASPSGFMIEYGAEGRTVEDWSEYSPYQSTVNSFWGHDFSVAYQD</sequence>
<name>A0ABW1YQG2_9GAMM</name>
<dbReference type="CDD" id="cd07237">
    <property type="entry name" value="BphC1-RGP6_C_like"/>
    <property type="match status" value="1"/>
</dbReference>
<organism evidence="2 3">
    <name type="scientific">Microbulbifer taiwanensis</name>
    <dbReference type="NCBI Taxonomy" id="986746"/>
    <lineage>
        <taxon>Bacteria</taxon>
        <taxon>Pseudomonadati</taxon>
        <taxon>Pseudomonadota</taxon>
        <taxon>Gammaproteobacteria</taxon>
        <taxon>Cellvibrionales</taxon>
        <taxon>Microbulbiferaceae</taxon>
        <taxon>Microbulbifer</taxon>
    </lineage>
</organism>
<evidence type="ECO:0000259" key="1">
    <source>
        <dbReference type="PROSITE" id="PS51819"/>
    </source>
</evidence>
<dbReference type="PANTHER" id="PTHR21366">
    <property type="entry name" value="GLYOXALASE FAMILY PROTEIN"/>
    <property type="match status" value="1"/>
</dbReference>